<name>A0A1Y1CH85_9BACT</name>
<reference evidence="2" key="2">
    <citation type="journal article" date="2020" name="Antonie Van Leeuwenhoek">
        <title>Labilibaculum antarcticum sp. nov., a novel facultative anaerobic, psychrotorelant bacterium isolated from marine sediment of Antarctica.</title>
        <authorList>
            <person name="Watanabe M."/>
            <person name="Kojima H."/>
            <person name="Fukui M."/>
        </authorList>
    </citation>
    <scope>NUCLEOTIDE SEQUENCE [LARGE SCALE GENOMIC DNA]</scope>
    <source>
        <strain evidence="2">SPP2</strain>
    </source>
</reference>
<reference evidence="1 2" key="1">
    <citation type="journal article" date="2018" name="Mar. Genomics">
        <title>Complete genome sequence of Marinifilaceae bacterium strain SPP2, isolated from the Antarctic marine sediment.</title>
        <authorList>
            <person name="Watanabe M."/>
            <person name="Kojima H."/>
            <person name="Fukui M."/>
        </authorList>
    </citation>
    <scope>NUCLEOTIDE SEQUENCE [LARGE SCALE GENOMIC DNA]</scope>
    <source>
        <strain evidence="1 2">SPP2</strain>
    </source>
</reference>
<dbReference type="KEGG" id="mbas:ALGA_1067"/>
<dbReference type="GO" id="GO:0009116">
    <property type="term" value="P:nucleoside metabolic process"/>
    <property type="evidence" value="ECO:0007669"/>
    <property type="project" value="InterPro"/>
</dbReference>
<proteinExistence type="predicted"/>
<keyword evidence="1" id="KW-0378">Hydrolase</keyword>
<accession>A0A1Y1CH85</accession>
<evidence type="ECO:0000313" key="2">
    <source>
        <dbReference type="Proteomes" id="UP000218267"/>
    </source>
</evidence>
<evidence type="ECO:0000313" key="1">
    <source>
        <dbReference type="EMBL" id="BAX79453.1"/>
    </source>
</evidence>
<dbReference type="EMBL" id="AP018042">
    <property type="protein sequence ID" value="BAX79453.1"/>
    <property type="molecule type" value="Genomic_DNA"/>
</dbReference>
<dbReference type="GO" id="GO:0016787">
    <property type="term" value="F:hydrolase activity"/>
    <property type="evidence" value="ECO:0007669"/>
    <property type="project" value="UniProtKB-KW"/>
</dbReference>
<dbReference type="AlphaFoldDB" id="A0A1Y1CH85"/>
<dbReference type="OrthoDB" id="9788270at2"/>
<dbReference type="SUPFAM" id="SSF53167">
    <property type="entry name" value="Purine and uridine phosphorylases"/>
    <property type="match status" value="1"/>
</dbReference>
<keyword evidence="2" id="KW-1185">Reference proteome</keyword>
<dbReference type="Proteomes" id="UP000218267">
    <property type="component" value="Chromosome"/>
</dbReference>
<protein>
    <submittedName>
        <fullName evidence="1">Futalosine hydrolase</fullName>
    </submittedName>
</protein>
<dbReference type="RefSeq" id="WP_096428356.1">
    <property type="nucleotide sequence ID" value="NZ_AP018042.1"/>
</dbReference>
<dbReference type="Gene3D" id="3.40.50.1580">
    <property type="entry name" value="Nucleoside phosphorylase domain"/>
    <property type="match status" value="1"/>
</dbReference>
<sequence>MEILIIAGAFSAMQNFISQLVLVENLGKNYARFSYQETELDILISGTGGSVTSYSLTKSLNNKKYDVVIHLGRCFSLKDQQESGIVINLIDDYFGDLGFETEDAFSSVFDLGIRNKNEFPFANEILENNLRLPEFQTPHIKASGISCNCIPSNLFGIASMYQKNQPDVISRDGASVLYVCLEENVKLIQLFYVVDRLENASENYNIEEEEVLKLTEALQLTLAGVLNLN</sequence>
<organism evidence="1 2">
    <name type="scientific">Labilibaculum antarcticum</name>
    <dbReference type="NCBI Taxonomy" id="1717717"/>
    <lineage>
        <taxon>Bacteria</taxon>
        <taxon>Pseudomonadati</taxon>
        <taxon>Bacteroidota</taxon>
        <taxon>Bacteroidia</taxon>
        <taxon>Marinilabiliales</taxon>
        <taxon>Marinifilaceae</taxon>
        <taxon>Labilibaculum</taxon>
    </lineage>
</organism>
<gene>
    <name evidence="1" type="ORF">ALGA_1067</name>
</gene>
<dbReference type="InterPro" id="IPR035994">
    <property type="entry name" value="Nucleoside_phosphorylase_sf"/>
</dbReference>